<dbReference type="EMBL" id="JANLCJ010000527">
    <property type="protein sequence ID" value="MCS5737238.1"/>
    <property type="molecule type" value="Genomic_DNA"/>
</dbReference>
<dbReference type="Proteomes" id="UP001165586">
    <property type="component" value="Unassembled WGS sequence"/>
</dbReference>
<gene>
    <name evidence="1" type="ORF">N1032_26265</name>
</gene>
<evidence type="ECO:0000313" key="2">
    <source>
        <dbReference type="Proteomes" id="UP001165586"/>
    </source>
</evidence>
<evidence type="ECO:0008006" key="3">
    <source>
        <dbReference type="Google" id="ProtNLM"/>
    </source>
</evidence>
<sequence>ASTSIQGFYNLAAGTGIEAARAGGLLDTAMNQAISLGKMDYANWKQLQSAGMGGPKFQNALVENAKAMGKNVDLSNGFNDSLKDGWATTDVLLATLKQFATDKSLLEAATQVKTFGELVGTVQESVGSGWATTWELVFGNADQAKVLWTGINNIIGPIINNMSNSRNSMLQLWQSMGGRDKMVQAITNAFSSLGKIINAIGGAFN</sequence>
<proteinExistence type="predicted"/>
<accession>A0ABT2HBC5</accession>
<name>A0ABT2HBC5_9MICO</name>
<evidence type="ECO:0000313" key="1">
    <source>
        <dbReference type="EMBL" id="MCS5737238.1"/>
    </source>
</evidence>
<reference evidence="1" key="1">
    <citation type="submission" date="2022-08" db="EMBL/GenBank/DDBJ databases">
        <authorList>
            <person name="Deng Y."/>
            <person name="Han X.-F."/>
            <person name="Zhang Y.-Q."/>
        </authorList>
    </citation>
    <scope>NUCLEOTIDE SEQUENCE</scope>
    <source>
        <strain evidence="1">CPCC 203386</strain>
    </source>
</reference>
<feature type="non-terminal residue" evidence="1">
    <location>
        <position position="1"/>
    </location>
</feature>
<organism evidence="1 2">
    <name type="scientific">Herbiconiux daphne</name>
    <dbReference type="NCBI Taxonomy" id="2970914"/>
    <lineage>
        <taxon>Bacteria</taxon>
        <taxon>Bacillati</taxon>
        <taxon>Actinomycetota</taxon>
        <taxon>Actinomycetes</taxon>
        <taxon>Micrococcales</taxon>
        <taxon>Microbacteriaceae</taxon>
        <taxon>Herbiconiux</taxon>
    </lineage>
</organism>
<comment type="caution">
    <text evidence="1">The sequence shown here is derived from an EMBL/GenBank/DDBJ whole genome shotgun (WGS) entry which is preliminary data.</text>
</comment>
<protein>
    <recommendedName>
        <fullName evidence="3">Phage tail tape measure protein</fullName>
    </recommendedName>
</protein>
<feature type="non-terminal residue" evidence="1">
    <location>
        <position position="205"/>
    </location>
</feature>
<dbReference type="RefSeq" id="WP_259543583.1">
    <property type="nucleotide sequence ID" value="NZ_JANLCJ010000527.1"/>
</dbReference>
<keyword evidence="2" id="KW-1185">Reference proteome</keyword>